<dbReference type="Proteomes" id="UP000759131">
    <property type="component" value="Unassembled WGS sequence"/>
</dbReference>
<evidence type="ECO:0000313" key="3">
    <source>
        <dbReference type="Proteomes" id="UP000759131"/>
    </source>
</evidence>
<protein>
    <submittedName>
        <fullName evidence="2">Uncharacterized protein</fullName>
    </submittedName>
</protein>
<name>A0A7R9PYH0_9ACAR</name>
<organism evidence="2">
    <name type="scientific">Medioppia subpectinata</name>
    <dbReference type="NCBI Taxonomy" id="1979941"/>
    <lineage>
        <taxon>Eukaryota</taxon>
        <taxon>Metazoa</taxon>
        <taxon>Ecdysozoa</taxon>
        <taxon>Arthropoda</taxon>
        <taxon>Chelicerata</taxon>
        <taxon>Arachnida</taxon>
        <taxon>Acari</taxon>
        <taxon>Acariformes</taxon>
        <taxon>Sarcoptiformes</taxon>
        <taxon>Oribatida</taxon>
        <taxon>Brachypylina</taxon>
        <taxon>Oppioidea</taxon>
        <taxon>Oppiidae</taxon>
        <taxon>Medioppia</taxon>
    </lineage>
</organism>
<sequence length="467" mass="50202">MDLVGITTGDHHLSPISGELDSSDGADTTARTVPVVLGVRLFRHIYKGALRAPPSDTNWIPVTNEASSEAKKSMAFAMSMDSPTRPTGPPIALSLGPRLEGIMIDYLITLTRIPFGPNSSARHWVNISSAHFDIEYRYPLADYHLPFSPSVRPIDVLNRRLNADGSVIGAKTPFPALFTKISNRLNALIVLSISRLQSTSLLTSANTSSGFRPLGETAAHFVGITTGDHHLSPISGELDSMVITGRNADNLSEVAKQCAAVSPKGLKPLEVLADVSKDVDCKRLIDSTISAFKRLDILVNNAGKGVFAPITDPSVLDKYQEVMDTNLRSVVYLTHLSVEHLEKTKGNIINISSVAGLKPFGRAFLYCMSKCALDMFTKCLALELGPKGIRVNVINPAAVRTNFLQVVGLTKEQSEARYSESGNKYPVGRVGESIDIANAILFLASDEASFVTGVNFVSDGGALNAPL</sequence>
<dbReference type="Gene3D" id="3.40.50.720">
    <property type="entry name" value="NAD(P)-binding Rossmann-like Domain"/>
    <property type="match status" value="1"/>
</dbReference>
<dbReference type="EMBL" id="CAJPIZ010002456">
    <property type="protein sequence ID" value="CAG2105059.1"/>
    <property type="molecule type" value="Genomic_DNA"/>
</dbReference>
<evidence type="ECO:0000256" key="1">
    <source>
        <dbReference type="SAM" id="MobiDB-lite"/>
    </source>
</evidence>
<proteinExistence type="predicted"/>
<dbReference type="EMBL" id="OC857031">
    <property type="protein sequence ID" value="CAD7624629.1"/>
    <property type="molecule type" value="Genomic_DNA"/>
</dbReference>
<dbReference type="Pfam" id="PF13561">
    <property type="entry name" value="adh_short_C2"/>
    <property type="match status" value="1"/>
</dbReference>
<dbReference type="SUPFAM" id="SSF51735">
    <property type="entry name" value="NAD(P)-binding Rossmann-fold domains"/>
    <property type="match status" value="1"/>
</dbReference>
<dbReference type="PRINTS" id="PR00080">
    <property type="entry name" value="SDRFAMILY"/>
</dbReference>
<dbReference type="PANTHER" id="PTHR43975">
    <property type="entry name" value="ZGC:101858"/>
    <property type="match status" value="1"/>
</dbReference>
<dbReference type="AlphaFoldDB" id="A0A7R9PYH0"/>
<reference evidence="2" key="1">
    <citation type="submission" date="2020-11" db="EMBL/GenBank/DDBJ databases">
        <authorList>
            <person name="Tran Van P."/>
        </authorList>
    </citation>
    <scope>NUCLEOTIDE SEQUENCE</scope>
</reference>
<accession>A0A7R9PYH0</accession>
<dbReference type="OrthoDB" id="47007at2759"/>
<dbReference type="InterPro" id="IPR036291">
    <property type="entry name" value="NAD(P)-bd_dom_sf"/>
</dbReference>
<dbReference type="PANTHER" id="PTHR43975:SF2">
    <property type="entry name" value="EG:BACR7A4.14 PROTEIN-RELATED"/>
    <property type="match status" value="1"/>
</dbReference>
<feature type="region of interest" description="Disordered" evidence="1">
    <location>
        <begin position="1"/>
        <end position="27"/>
    </location>
</feature>
<dbReference type="InterPro" id="IPR002347">
    <property type="entry name" value="SDR_fam"/>
</dbReference>
<gene>
    <name evidence="2" type="ORF">OSB1V03_LOCUS5073</name>
</gene>
<keyword evidence="3" id="KW-1185">Reference proteome</keyword>
<dbReference type="PRINTS" id="PR00081">
    <property type="entry name" value="GDHRDH"/>
</dbReference>
<dbReference type="FunFam" id="3.40.50.720:FF:000084">
    <property type="entry name" value="Short-chain dehydrogenase reductase"/>
    <property type="match status" value="1"/>
</dbReference>
<evidence type="ECO:0000313" key="2">
    <source>
        <dbReference type="EMBL" id="CAD7624629.1"/>
    </source>
</evidence>